<comment type="caution">
    <text evidence="1">The sequence shown here is derived from an EMBL/GenBank/DDBJ whole genome shotgun (WGS) entry which is preliminary data.</text>
</comment>
<reference evidence="1 2" key="1">
    <citation type="journal article" date="2018" name="Nat. Biotechnol.">
        <title>A standardized bacterial taxonomy based on genome phylogeny substantially revises the tree of life.</title>
        <authorList>
            <person name="Parks D.H."/>
            <person name="Chuvochina M."/>
            <person name="Waite D.W."/>
            <person name="Rinke C."/>
            <person name="Skarshewski A."/>
            <person name="Chaumeil P.A."/>
            <person name="Hugenholtz P."/>
        </authorList>
    </citation>
    <scope>NUCLEOTIDE SEQUENCE [LARGE SCALE GENOMIC DNA]</scope>
    <source>
        <strain evidence="1">UBA8844</strain>
    </source>
</reference>
<organism evidence="1 2">
    <name type="scientific">Gemmatimonas aurantiaca</name>
    <dbReference type="NCBI Taxonomy" id="173480"/>
    <lineage>
        <taxon>Bacteria</taxon>
        <taxon>Pseudomonadati</taxon>
        <taxon>Gemmatimonadota</taxon>
        <taxon>Gemmatimonadia</taxon>
        <taxon>Gemmatimonadales</taxon>
        <taxon>Gemmatimonadaceae</taxon>
        <taxon>Gemmatimonas</taxon>
    </lineage>
</organism>
<dbReference type="Proteomes" id="UP000264071">
    <property type="component" value="Unassembled WGS sequence"/>
</dbReference>
<sequence>MTLLEALLATVILAVVAVACLEGTHGAATLQHRAASVSRALSHAEAVMATAATGGSARREDARLDEARVDVHRIPYGHGAASTVQRIEVSVRDADGRLVRLTRLVDHGQIVGSALPTAHPAGAER</sequence>
<evidence type="ECO:0000313" key="1">
    <source>
        <dbReference type="EMBL" id="HCT56914.1"/>
    </source>
</evidence>
<gene>
    <name evidence="1" type="ORF">DGD08_06830</name>
</gene>
<name>A0A3D4V7W3_9BACT</name>
<evidence type="ECO:0008006" key="3">
    <source>
        <dbReference type="Google" id="ProtNLM"/>
    </source>
</evidence>
<protein>
    <recommendedName>
        <fullName evidence="3">Prepilin-type N-terminal cleavage/methylation domain-containing protein</fullName>
    </recommendedName>
</protein>
<dbReference type="EMBL" id="DPIY01000006">
    <property type="protein sequence ID" value="HCT56914.1"/>
    <property type="molecule type" value="Genomic_DNA"/>
</dbReference>
<dbReference type="AlphaFoldDB" id="A0A3D4V7W3"/>
<accession>A0A3D4V7W3</accession>
<evidence type="ECO:0000313" key="2">
    <source>
        <dbReference type="Proteomes" id="UP000264071"/>
    </source>
</evidence>
<proteinExistence type="predicted"/>